<evidence type="ECO:0000256" key="1">
    <source>
        <dbReference type="SAM" id="SignalP"/>
    </source>
</evidence>
<feature type="chain" id="PRO_5046494504" evidence="1">
    <location>
        <begin position="20"/>
        <end position="156"/>
    </location>
</feature>
<proteinExistence type="predicted"/>
<keyword evidence="3" id="KW-1185">Reference proteome</keyword>
<dbReference type="EMBL" id="OU015569">
    <property type="protein sequence ID" value="CAG5097348.1"/>
    <property type="molecule type" value="Genomic_DNA"/>
</dbReference>
<dbReference type="Proteomes" id="UP001158576">
    <property type="component" value="Chromosome XSR"/>
</dbReference>
<sequence length="156" mass="17091">MRILPILTVFASAWETGVSSVGMVQQKPVSVSIVGRKKAKKQKAVIDDSGLFGNSKGNGKNNDIEERGTHQCGGVRIPSIECSDGNCEEGFPRYERPCHFPTSDMGGKFKCRILCGAGYVVEDNAPKKIKCIGNKANGFRWKRTIKNNIVKCVPKM</sequence>
<gene>
    <name evidence="2" type="ORF">OKIOD_LOCUS6595</name>
</gene>
<organism evidence="2 3">
    <name type="scientific">Oikopleura dioica</name>
    <name type="common">Tunicate</name>
    <dbReference type="NCBI Taxonomy" id="34765"/>
    <lineage>
        <taxon>Eukaryota</taxon>
        <taxon>Metazoa</taxon>
        <taxon>Chordata</taxon>
        <taxon>Tunicata</taxon>
        <taxon>Appendicularia</taxon>
        <taxon>Copelata</taxon>
        <taxon>Oikopleuridae</taxon>
        <taxon>Oikopleura</taxon>
    </lineage>
</organism>
<feature type="signal peptide" evidence="1">
    <location>
        <begin position="1"/>
        <end position="19"/>
    </location>
</feature>
<accession>A0ABN7SBJ8</accession>
<reference evidence="2 3" key="1">
    <citation type="submission" date="2021-04" db="EMBL/GenBank/DDBJ databases">
        <authorList>
            <person name="Bliznina A."/>
        </authorList>
    </citation>
    <scope>NUCLEOTIDE SEQUENCE [LARGE SCALE GENOMIC DNA]</scope>
</reference>
<name>A0ABN7SBJ8_OIKDI</name>
<protein>
    <submittedName>
        <fullName evidence="2">Oidioi.mRNA.OKI2018_I69.XSR.g15037.t1.cds</fullName>
    </submittedName>
</protein>
<evidence type="ECO:0000313" key="2">
    <source>
        <dbReference type="EMBL" id="CAG5097348.1"/>
    </source>
</evidence>
<keyword evidence="1" id="KW-0732">Signal</keyword>
<evidence type="ECO:0000313" key="3">
    <source>
        <dbReference type="Proteomes" id="UP001158576"/>
    </source>
</evidence>